<protein>
    <submittedName>
        <fullName evidence="2">DUF1499 domain-containing protein</fullName>
    </submittedName>
</protein>
<evidence type="ECO:0000313" key="2">
    <source>
        <dbReference type="EMBL" id="MBP0616395.1"/>
    </source>
</evidence>
<keyword evidence="1" id="KW-0472">Membrane</keyword>
<keyword evidence="1" id="KW-1133">Transmembrane helix</keyword>
<feature type="transmembrane region" description="Helical" evidence="1">
    <location>
        <begin position="24"/>
        <end position="43"/>
    </location>
</feature>
<sequence length="306" mass="32730">MTMAFANLPVSGHFVRKRVRLAGFARWLAVFALVLVVVGFAVFRMRGIEPQALAGLLILSAAMAAIAFVIAVYGLARVWFGGLLGGGKLIAAFAFSLVALSPFAFAAFLAVENPRANTAYSEGMEPDVDPGVVDAPQDTLPRWQRAINAEDPPSIVTGRRFLAAAPEIYKAARLVLADKGWKIDDVVVGDPDDQPTGPETGDLGVSGTIDIPVPTSRAEAEQLSAEDLAGTRDSDQYRIEATARDFLLGLPSIVVIRIVEDGNETFVDARSTSLRMQIDFGQNRRFLEGFFADLDTALAGQVSTGS</sequence>
<accession>A0ABS4BI11</accession>
<gene>
    <name evidence="2" type="ORF">J6595_12460</name>
</gene>
<proteinExistence type="predicted"/>
<comment type="caution">
    <text evidence="2">The sequence shown here is derived from an EMBL/GenBank/DDBJ whole genome shotgun (WGS) entry which is preliminary data.</text>
</comment>
<evidence type="ECO:0000256" key="1">
    <source>
        <dbReference type="SAM" id="Phobius"/>
    </source>
</evidence>
<evidence type="ECO:0000313" key="3">
    <source>
        <dbReference type="Proteomes" id="UP000678276"/>
    </source>
</evidence>
<feature type="transmembrane region" description="Helical" evidence="1">
    <location>
        <begin position="88"/>
        <end position="111"/>
    </location>
</feature>
<dbReference type="InterPro" id="IPR010865">
    <property type="entry name" value="DUF1499"/>
</dbReference>
<dbReference type="EMBL" id="JAGJCF010000007">
    <property type="protein sequence ID" value="MBP0616395.1"/>
    <property type="molecule type" value="Genomic_DNA"/>
</dbReference>
<feature type="transmembrane region" description="Helical" evidence="1">
    <location>
        <begin position="55"/>
        <end position="76"/>
    </location>
</feature>
<reference evidence="2 3" key="1">
    <citation type="submission" date="2021-04" db="EMBL/GenBank/DDBJ databases">
        <title>Whole genome sequence of Jiella sp. KSK16Y-1.</title>
        <authorList>
            <person name="Tuo L."/>
        </authorList>
    </citation>
    <scope>NUCLEOTIDE SEQUENCE [LARGE SCALE GENOMIC DNA]</scope>
    <source>
        <strain evidence="2 3">KSK16Y-1</strain>
    </source>
</reference>
<dbReference type="Pfam" id="PF07386">
    <property type="entry name" value="DUF1499"/>
    <property type="match status" value="1"/>
</dbReference>
<dbReference type="Proteomes" id="UP000678276">
    <property type="component" value="Unassembled WGS sequence"/>
</dbReference>
<dbReference type="RefSeq" id="WP_209594883.1">
    <property type="nucleotide sequence ID" value="NZ_JAGJCF010000007.1"/>
</dbReference>
<organism evidence="2 3">
    <name type="scientific">Jiella mangrovi</name>
    <dbReference type="NCBI Taxonomy" id="2821407"/>
    <lineage>
        <taxon>Bacteria</taxon>
        <taxon>Pseudomonadati</taxon>
        <taxon>Pseudomonadota</taxon>
        <taxon>Alphaproteobacteria</taxon>
        <taxon>Hyphomicrobiales</taxon>
        <taxon>Aurantimonadaceae</taxon>
        <taxon>Jiella</taxon>
    </lineage>
</organism>
<name>A0ABS4BI11_9HYPH</name>
<keyword evidence="3" id="KW-1185">Reference proteome</keyword>
<keyword evidence="1" id="KW-0812">Transmembrane</keyword>